<reference evidence="4 5" key="1">
    <citation type="submission" date="2016-11" db="EMBL/GenBank/DDBJ databases">
        <authorList>
            <person name="Jaros S."/>
            <person name="Januszkiewicz K."/>
            <person name="Wedrychowicz H."/>
        </authorList>
    </citation>
    <scope>NUCLEOTIDE SEQUENCE [LARGE SCALE GENOMIC DNA]</scope>
    <source>
        <strain evidence="4 5">DSM 18899</strain>
    </source>
</reference>
<keyword evidence="2" id="KW-0732">Signal</keyword>
<dbReference type="Proteomes" id="UP000186513">
    <property type="component" value="Unassembled WGS sequence"/>
</dbReference>
<proteinExistence type="predicted"/>
<evidence type="ECO:0000313" key="4">
    <source>
        <dbReference type="EMBL" id="SFZ75032.1"/>
    </source>
</evidence>
<dbReference type="EMBL" id="FPKR01000005">
    <property type="protein sequence ID" value="SFZ75032.1"/>
    <property type="molecule type" value="Genomic_DNA"/>
</dbReference>
<feature type="chain" id="PRO_5009678462" description="Sialate O-acetylesterase domain-containing protein" evidence="2">
    <location>
        <begin position="22"/>
        <end position="290"/>
    </location>
</feature>
<evidence type="ECO:0000259" key="3">
    <source>
        <dbReference type="Pfam" id="PF03629"/>
    </source>
</evidence>
<accession>A0A1K2HDX2</accession>
<evidence type="ECO:0000313" key="5">
    <source>
        <dbReference type="Proteomes" id="UP000186513"/>
    </source>
</evidence>
<keyword evidence="5" id="KW-1185">Reference proteome</keyword>
<name>A0A1K2HDX2_9NEIS</name>
<organism evidence="4 5">
    <name type="scientific">Chitinimonas taiwanensis DSM 18899</name>
    <dbReference type="NCBI Taxonomy" id="1121279"/>
    <lineage>
        <taxon>Bacteria</taxon>
        <taxon>Pseudomonadati</taxon>
        <taxon>Pseudomonadota</taxon>
        <taxon>Betaproteobacteria</taxon>
        <taxon>Neisseriales</taxon>
        <taxon>Chitinibacteraceae</taxon>
        <taxon>Chitinimonas</taxon>
    </lineage>
</organism>
<dbReference type="RefSeq" id="WP_072427961.1">
    <property type="nucleotide sequence ID" value="NZ_FPKR01000005.1"/>
</dbReference>
<dbReference type="Gene3D" id="3.40.50.1110">
    <property type="entry name" value="SGNH hydrolase"/>
    <property type="match status" value="1"/>
</dbReference>
<gene>
    <name evidence="4" type="ORF">SAMN02745887_01429</name>
</gene>
<dbReference type="SUPFAM" id="SSF52266">
    <property type="entry name" value="SGNH hydrolase"/>
    <property type="match status" value="1"/>
</dbReference>
<protein>
    <recommendedName>
        <fullName evidence="3">Sialate O-acetylesterase domain-containing protein</fullName>
    </recommendedName>
</protein>
<keyword evidence="1" id="KW-0378">Hydrolase</keyword>
<feature type="signal peptide" evidence="2">
    <location>
        <begin position="1"/>
        <end position="21"/>
    </location>
</feature>
<dbReference type="GO" id="GO:0016788">
    <property type="term" value="F:hydrolase activity, acting on ester bonds"/>
    <property type="evidence" value="ECO:0007669"/>
    <property type="project" value="UniProtKB-ARBA"/>
</dbReference>
<dbReference type="STRING" id="1121279.SAMN02745887_01429"/>
<sequence>MRFRRAAGSAGLLLLALSGMAALLLRPPAAETSLAQRMATLHTPTAAARIDCAMLRAQQPLVLLVLGQSNAANHAEPGPQPAPPLSLWHGGDCYRAQAPLPGATGQGDSLWPWLNQALGGELAGRPLLFVLLAVESTRLADWTEAGPLHSQWQQLLLQLRASQLKVDLVLWQQGEADSRAATTPDAYRQGLHKLQAQLHAGGVSAPIMLARSSYCPPAQHQAIHAVQTELALQAAGFLAGPDTDALQGPARSGGCHFSRTGLQAAAASWVAPLRDWASKQQSVVQVQASH</sequence>
<evidence type="ECO:0000256" key="1">
    <source>
        <dbReference type="ARBA" id="ARBA00022801"/>
    </source>
</evidence>
<dbReference type="InterPro" id="IPR005181">
    <property type="entry name" value="SASA"/>
</dbReference>
<feature type="domain" description="Sialate O-acetylesterase" evidence="3">
    <location>
        <begin position="124"/>
        <end position="200"/>
    </location>
</feature>
<dbReference type="Pfam" id="PF03629">
    <property type="entry name" value="SASA"/>
    <property type="match status" value="1"/>
</dbReference>
<dbReference type="InterPro" id="IPR036514">
    <property type="entry name" value="SGNH_hydro_sf"/>
</dbReference>
<evidence type="ECO:0000256" key="2">
    <source>
        <dbReference type="SAM" id="SignalP"/>
    </source>
</evidence>
<dbReference type="OrthoDB" id="9150386at2"/>
<dbReference type="AlphaFoldDB" id="A0A1K2HDX2"/>